<comment type="caution">
    <text evidence="9">The sequence shown here is derived from an EMBL/GenBank/DDBJ whole genome shotgun (WGS) entry which is preliminary data.</text>
</comment>
<accession>A0ABQ8TFX8</accession>
<dbReference type="PANTHER" id="PTHR43176:SF3">
    <property type="entry name" value="3-HYDROXYISOBUTYRYL-COA HYDROLASE, MITOCHONDRIAL"/>
    <property type="match status" value="1"/>
</dbReference>
<comment type="function">
    <text evidence="6">Hydrolyzes 3-hydroxyisobutyryl-CoA (HIBYL-CoA), a saline catabolite. Has high activity toward isobutyryl-CoA. Could be an isobutyryl-CoA dehydrogenase that functions in valine catabolism. Also hydrolyzes 3-hydroxypropanoyl-CoA.</text>
</comment>
<dbReference type="NCBIfam" id="NF004127">
    <property type="entry name" value="PRK05617.1"/>
    <property type="match status" value="1"/>
</dbReference>
<sequence>VFACKTGLTSFTRRTQQLRGILTSQRPMSSGEENDVILQSVHNKGLITLNRPKALNALNLPMIRKIYPAMKKWENEKCMVIIKGAGEKAFCAGGDVKSLAEAGLKGDHIGKTFFREEYTLNALIGTYSIPYVALIDGITMGGGVGLSVHGPFRVATERTLFAMPETTIGLFSDVGGSHFLSRLGGKLGLYLAITGHRLRGIDCLKAGIATHYCESSKLPELEKELLECKNPATDIKEILDRSTKAHKVEQHQFSLAPHLKQIENCFSAPTVEEIVARLKADGSDWAVKNLEILSKVSPTSCKVIKKELEEGATKSLQECLMMEYRLGSHFCDRMEFYEGVRALLIDKDQKPKWNPPTLEEVTQELVDYHFAPLSPEEELKL</sequence>
<dbReference type="InterPro" id="IPR029045">
    <property type="entry name" value="ClpP/crotonase-like_dom_sf"/>
</dbReference>
<dbReference type="InterPro" id="IPR032259">
    <property type="entry name" value="HIBYL-CoA-H"/>
</dbReference>
<organism evidence="9 10">
    <name type="scientific">Periplaneta americana</name>
    <name type="common">American cockroach</name>
    <name type="synonym">Blatta americana</name>
    <dbReference type="NCBI Taxonomy" id="6978"/>
    <lineage>
        <taxon>Eukaryota</taxon>
        <taxon>Metazoa</taxon>
        <taxon>Ecdysozoa</taxon>
        <taxon>Arthropoda</taxon>
        <taxon>Hexapoda</taxon>
        <taxon>Insecta</taxon>
        <taxon>Pterygota</taxon>
        <taxon>Neoptera</taxon>
        <taxon>Polyneoptera</taxon>
        <taxon>Dictyoptera</taxon>
        <taxon>Blattodea</taxon>
        <taxon>Blattoidea</taxon>
        <taxon>Blattidae</taxon>
        <taxon>Blattinae</taxon>
        <taxon>Periplaneta</taxon>
    </lineage>
</organism>
<evidence type="ECO:0000259" key="8">
    <source>
        <dbReference type="Pfam" id="PF16113"/>
    </source>
</evidence>
<name>A0ABQ8TFX8_PERAM</name>
<dbReference type="EMBL" id="JAJSOF020000011">
    <property type="protein sequence ID" value="KAJ4444832.1"/>
    <property type="molecule type" value="Genomic_DNA"/>
</dbReference>
<evidence type="ECO:0000256" key="2">
    <source>
        <dbReference type="ARBA" id="ARBA00005254"/>
    </source>
</evidence>
<dbReference type="SUPFAM" id="SSF52096">
    <property type="entry name" value="ClpP/crotonase"/>
    <property type="match status" value="1"/>
</dbReference>
<dbReference type="Gene3D" id="3.90.226.10">
    <property type="entry name" value="2-enoyl-CoA Hydratase, Chain A, domain 1"/>
    <property type="match status" value="1"/>
</dbReference>
<dbReference type="PANTHER" id="PTHR43176">
    <property type="entry name" value="3-HYDROXYISOBUTYRYL-COA HYDROLASE-RELATED"/>
    <property type="match status" value="1"/>
</dbReference>
<feature type="non-terminal residue" evidence="9">
    <location>
        <position position="1"/>
    </location>
</feature>
<gene>
    <name evidence="9" type="ORF">ANN_06629</name>
</gene>
<proteinExistence type="inferred from homology"/>
<evidence type="ECO:0000256" key="3">
    <source>
        <dbReference type="ARBA" id="ARBA00011915"/>
    </source>
</evidence>
<evidence type="ECO:0000256" key="4">
    <source>
        <dbReference type="ARBA" id="ARBA00016714"/>
    </source>
</evidence>
<feature type="domain" description="Enoyl-CoA hydratase/isomerase" evidence="8">
    <location>
        <begin position="45"/>
        <end position="370"/>
    </location>
</feature>
<comment type="similarity">
    <text evidence="2">Belongs to the enoyl-CoA hydratase/isomerase family.</text>
</comment>
<evidence type="ECO:0000313" key="9">
    <source>
        <dbReference type="EMBL" id="KAJ4444832.1"/>
    </source>
</evidence>
<dbReference type="InterPro" id="IPR045004">
    <property type="entry name" value="ECH_dom"/>
</dbReference>
<protein>
    <recommendedName>
        <fullName evidence="4">3-hydroxyisobutyryl-CoA hydrolase, mitochondrial</fullName>
        <ecNumber evidence="3">3.1.2.4</ecNumber>
    </recommendedName>
    <alternativeName>
        <fullName evidence="7">3-hydroxyisobutyryl-coenzyme A hydrolase</fullName>
    </alternativeName>
</protein>
<keyword evidence="5" id="KW-0378">Hydrolase</keyword>
<dbReference type="EC" id="3.1.2.4" evidence="3"/>
<reference evidence="9 10" key="1">
    <citation type="journal article" date="2022" name="Allergy">
        <title>Genome assembly and annotation of Periplaneta americana reveal a comprehensive cockroach allergen profile.</title>
        <authorList>
            <person name="Wang L."/>
            <person name="Xiong Q."/>
            <person name="Saelim N."/>
            <person name="Wang L."/>
            <person name="Nong W."/>
            <person name="Wan A.T."/>
            <person name="Shi M."/>
            <person name="Liu X."/>
            <person name="Cao Q."/>
            <person name="Hui J.H.L."/>
            <person name="Sookrung N."/>
            <person name="Leung T.F."/>
            <person name="Tungtrongchitr A."/>
            <person name="Tsui S.K.W."/>
        </authorList>
    </citation>
    <scope>NUCLEOTIDE SEQUENCE [LARGE SCALE GENOMIC DNA]</scope>
    <source>
        <strain evidence="9">PWHHKU_190912</strain>
    </source>
</reference>
<evidence type="ECO:0000256" key="7">
    <source>
        <dbReference type="ARBA" id="ARBA00031181"/>
    </source>
</evidence>
<evidence type="ECO:0000256" key="5">
    <source>
        <dbReference type="ARBA" id="ARBA00022801"/>
    </source>
</evidence>
<evidence type="ECO:0000313" key="10">
    <source>
        <dbReference type="Proteomes" id="UP001148838"/>
    </source>
</evidence>
<dbReference type="Proteomes" id="UP001148838">
    <property type="component" value="Unassembled WGS sequence"/>
</dbReference>
<keyword evidence="10" id="KW-1185">Reference proteome</keyword>
<evidence type="ECO:0000256" key="6">
    <source>
        <dbReference type="ARBA" id="ARBA00024871"/>
    </source>
</evidence>
<evidence type="ECO:0000256" key="1">
    <source>
        <dbReference type="ARBA" id="ARBA00001709"/>
    </source>
</evidence>
<dbReference type="Pfam" id="PF16113">
    <property type="entry name" value="ECH_2"/>
    <property type="match status" value="1"/>
</dbReference>
<comment type="catalytic activity">
    <reaction evidence="1">
        <text>3-hydroxy-2-methylpropanoyl-CoA + H2O = 3-hydroxy-2-methylpropanoate + CoA + H(+)</text>
        <dbReference type="Rhea" id="RHEA:20888"/>
        <dbReference type="ChEBI" id="CHEBI:11805"/>
        <dbReference type="ChEBI" id="CHEBI:15377"/>
        <dbReference type="ChEBI" id="CHEBI:15378"/>
        <dbReference type="ChEBI" id="CHEBI:57287"/>
        <dbReference type="ChEBI" id="CHEBI:57340"/>
        <dbReference type="EC" id="3.1.2.4"/>
    </reaction>
</comment>
<dbReference type="CDD" id="cd06558">
    <property type="entry name" value="crotonase-like"/>
    <property type="match status" value="1"/>
</dbReference>